<reference evidence="2 3" key="1">
    <citation type="submission" date="2024-03" db="EMBL/GenBank/DDBJ databases">
        <title>Bacilli Hybrid Assemblies.</title>
        <authorList>
            <person name="Kovac J."/>
        </authorList>
    </citation>
    <scope>NUCLEOTIDE SEQUENCE [LARGE SCALE GENOMIC DNA]</scope>
    <source>
        <strain evidence="2 3">FSL M8-0022</strain>
    </source>
</reference>
<feature type="chain" id="PRO_5047300002" evidence="1">
    <location>
        <begin position="28"/>
        <end position="229"/>
    </location>
</feature>
<evidence type="ECO:0000313" key="3">
    <source>
        <dbReference type="Proteomes" id="UP001459714"/>
    </source>
</evidence>
<name>A0ABU9JSZ3_9BACI</name>
<dbReference type="EMBL" id="JBBYAK010000001">
    <property type="protein sequence ID" value="MEL3955947.1"/>
    <property type="molecule type" value="Genomic_DNA"/>
</dbReference>
<proteinExistence type="predicted"/>
<dbReference type="RefSeq" id="WP_342019557.1">
    <property type="nucleotide sequence ID" value="NZ_JBBYAK010000001.1"/>
</dbReference>
<keyword evidence="3" id="KW-1185">Reference proteome</keyword>
<accession>A0ABU9JSZ3</accession>
<gene>
    <name evidence="2" type="ORF">NST17_01725</name>
</gene>
<evidence type="ECO:0000256" key="1">
    <source>
        <dbReference type="SAM" id="SignalP"/>
    </source>
</evidence>
<protein>
    <submittedName>
        <fullName evidence="2">Uncharacterized protein</fullName>
    </submittedName>
</protein>
<evidence type="ECO:0000313" key="2">
    <source>
        <dbReference type="EMBL" id="MEL3955947.1"/>
    </source>
</evidence>
<dbReference type="Proteomes" id="UP001459714">
    <property type="component" value="Unassembled WGS sequence"/>
</dbReference>
<feature type="signal peptide" evidence="1">
    <location>
        <begin position="1"/>
        <end position="27"/>
    </location>
</feature>
<keyword evidence="1" id="KW-0732">Signal</keyword>
<sequence>MNKRIKISIVALLLLFLLTITSTPASAQTNDMTQQKQILTERTKTDLISYWDKIGIKKENQKKILEKIRVGKQLDSEKANQTIEFTPKLLSEGGSITKEFGDGSFIILTVTPLKNNNNFSTAATCGSGYCIQTVKVSKWSVNSGASFNAKIVNVKNGYDYISSISNPEITVFGGTASNVDFKIAKKYEDANGRAHAYLRYDESILGIASNTTTIGIRVGNDTYSTYINR</sequence>
<organism evidence="2 3">
    <name type="scientific">Caldifermentibacillus hisashii</name>
    <dbReference type="NCBI Taxonomy" id="996558"/>
    <lineage>
        <taxon>Bacteria</taxon>
        <taxon>Bacillati</taxon>
        <taxon>Bacillota</taxon>
        <taxon>Bacilli</taxon>
        <taxon>Bacillales</taxon>
        <taxon>Bacillaceae</taxon>
        <taxon>Caldifermentibacillus</taxon>
    </lineage>
</organism>
<comment type="caution">
    <text evidence="2">The sequence shown here is derived from an EMBL/GenBank/DDBJ whole genome shotgun (WGS) entry which is preliminary data.</text>
</comment>